<evidence type="ECO:0000313" key="3">
    <source>
        <dbReference type="Proteomes" id="UP000547011"/>
    </source>
</evidence>
<evidence type="ECO:0000256" key="1">
    <source>
        <dbReference type="SAM" id="MobiDB-lite"/>
    </source>
</evidence>
<protein>
    <submittedName>
        <fullName evidence="2">Uncharacterized protein</fullName>
    </submittedName>
</protein>
<dbReference type="AlphaFoldDB" id="A0A7W6NAM2"/>
<name>A0A7W6NAM2_9HYPH</name>
<feature type="region of interest" description="Disordered" evidence="1">
    <location>
        <begin position="37"/>
        <end position="59"/>
    </location>
</feature>
<proteinExistence type="predicted"/>
<reference evidence="2 3" key="1">
    <citation type="submission" date="2020-08" db="EMBL/GenBank/DDBJ databases">
        <title>Genomic Encyclopedia of Type Strains, Phase IV (KMG-IV): sequencing the most valuable type-strain genomes for metagenomic binning, comparative biology and taxonomic classification.</title>
        <authorList>
            <person name="Goeker M."/>
        </authorList>
    </citation>
    <scope>NUCLEOTIDE SEQUENCE [LARGE SCALE GENOMIC DNA]</scope>
    <source>
        <strain evidence="2 3">DSM 23447</strain>
    </source>
</reference>
<gene>
    <name evidence="2" type="ORF">GGR20_000691</name>
</gene>
<dbReference type="EMBL" id="JACIEW010000001">
    <property type="protein sequence ID" value="MBB4051073.1"/>
    <property type="molecule type" value="Genomic_DNA"/>
</dbReference>
<comment type="caution">
    <text evidence="2">The sequence shown here is derived from an EMBL/GenBank/DDBJ whole genome shotgun (WGS) entry which is preliminary data.</text>
</comment>
<keyword evidence="3" id="KW-1185">Reference proteome</keyword>
<sequence>MEASLAKLIKFERRRASVGAEKQIPGDAQILIFTGVRYERGTPSPPTNHSDNRRKRKRV</sequence>
<organism evidence="2 3">
    <name type="scientific">Devosia subaequoris</name>
    <dbReference type="NCBI Taxonomy" id="395930"/>
    <lineage>
        <taxon>Bacteria</taxon>
        <taxon>Pseudomonadati</taxon>
        <taxon>Pseudomonadota</taxon>
        <taxon>Alphaproteobacteria</taxon>
        <taxon>Hyphomicrobiales</taxon>
        <taxon>Devosiaceae</taxon>
        <taxon>Devosia</taxon>
    </lineage>
</organism>
<dbReference type="Proteomes" id="UP000547011">
    <property type="component" value="Unassembled WGS sequence"/>
</dbReference>
<evidence type="ECO:0000313" key="2">
    <source>
        <dbReference type="EMBL" id="MBB4051073.1"/>
    </source>
</evidence>
<accession>A0A7W6NAM2</accession>